<name>A0ABP9JGR1_9MICO</name>
<dbReference type="EMBL" id="BAABIW010000018">
    <property type="protein sequence ID" value="GAA5031539.1"/>
    <property type="molecule type" value="Genomic_DNA"/>
</dbReference>
<proteinExistence type="predicted"/>
<feature type="domain" description="SnoaL-like" evidence="1">
    <location>
        <begin position="28"/>
        <end position="141"/>
    </location>
</feature>
<keyword evidence="3" id="KW-1185">Reference proteome</keyword>
<gene>
    <name evidence="2" type="ORF">GCM10023258_29820</name>
</gene>
<sequence length="160" mass="17021">MTTDASPDGTTAHADDGLEGEAARVWGVLTDLYDAFLAGDRARLEAHLDEGCTMWDSTIPLLRTKADLRAGRGGGDNDPAYPSPVGLEASDPVVGLLADDAAWETHVLTARFTDPALDEVLRCTSVLRRDGGGTWRVVHHHEELLTGPGRPAPSRRLAGA</sequence>
<organism evidence="2 3">
    <name type="scientific">Terrabacter aeriphilus</name>
    <dbReference type="NCBI Taxonomy" id="515662"/>
    <lineage>
        <taxon>Bacteria</taxon>
        <taxon>Bacillati</taxon>
        <taxon>Actinomycetota</taxon>
        <taxon>Actinomycetes</taxon>
        <taxon>Micrococcales</taxon>
        <taxon>Intrasporangiaceae</taxon>
        <taxon>Terrabacter</taxon>
    </lineage>
</organism>
<dbReference type="Pfam" id="PF13474">
    <property type="entry name" value="SnoaL_3"/>
    <property type="match status" value="1"/>
</dbReference>
<dbReference type="Gene3D" id="3.10.450.50">
    <property type="match status" value="1"/>
</dbReference>
<dbReference type="SUPFAM" id="SSF54427">
    <property type="entry name" value="NTF2-like"/>
    <property type="match status" value="1"/>
</dbReference>
<dbReference type="InterPro" id="IPR032710">
    <property type="entry name" value="NTF2-like_dom_sf"/>
</dbReference>
<dbReference type="Proteomes" id="UP001500427">
    <property type="component" value="Unassembled WGS sequence"/>
</dbReference>
<dbReference type="RefSeq" id="WP_345508289.1">
    <property type="nucleotide sequence ID" value="NZ_BAABIW010000018.1"/>
</dbReference>
<evidence type="ECO:0000313" key="3">
    <source>
        <dbReference type="Proteomes" id="UP001500427"/>
    </source>
</evidence>
<accession>A0ABP9JGR1</accession>
<protein>
    <recommendedName>
        <fullName evidence="1">SnoaL-like domain-containing protein</fullName>
    </recommendedName>
</protein>
<evidence type="ECO:0000259" key="1">
    <source>
        <dbReference type="Pfam" id="PF13474"/>
    </source>
</evidence>
<comment type="caution">
    <text evidence="2">The sequence shown here is derived from an EMBL/GenBank/DDBJ whole genome shotgun (WGS) entry which is preliminary data.</text>
</comment>
<evidence type="ECO:0000313" key="2">
    <source>
        <dbReference type="EMBL" id="GAA5031539.1"/>
    </source>
</evidence>
<dbReference type="InterPro" id="IPR037401">
    <property type="entry name" value="SnoaL-like"/>
</dbReference>
<reference evidence="3" key="1">
    <citation type="journal article" date="2019" name="Int. J. Syst. Evol. Microbiol.">
        <title>The Global Catalogue of Microorganisms (GCM) 10K type strain sequencing project: providing services to taxonomists for standard genome sequencing and annotation.</title>
        <authorList>
            <consortium name="The Broad Institute Genomics Platform"/>
            <consortium name="The Broad Institute Genome Sequencing Center for Infectious Disease"/>
            <person name="Wu L."/>
            <person name="Ma J."/>
        </authorList>
    </citation>
    <scope>NUCLEOTIDE SEQUENCE [LARGE SCALE GENOMIC DNA]</scope>
    <source>
        <strain evidence="3">JCM 17687</strain>
    </source>
</reference>